<dbReference type="Pfam" id="PF00355">
    <property type="entry name" value="Rieske"/>
    <property type="match status" value="1"/>
</dbReference>
<dbReference type="PANTHER" id="PTHR21496">
    <property type="entry name" value="FERREDOXIN-RELATED"/>
    <property type="match status" value="1"/>
</dbReference>
<keyword evidence="1" id="KW-0001">2Fe-2S</keyword>
<dbReference type="CDD" id="cd03528">
    <property type="entry name" value="Rieske_RO_ferredoxin"/>
    <property type="match status" value="1"/>
</dbReference>
<comment type="caution">
    <text evidence="6">The sequence shown here is derived from an EMBL/GenBank/DDBJ whole genome shotgun (WGS) entry which is preliminary data.</text>
</comment>
<keyword evidence="6" id="KW-0560">Oxidoreductase</keyword>
<reference evidence="6 7" key="1">
    <citation type="submission" date="2020-08" db="EMBL/GenBank/DDBJ databases">
        <title>Sequencing the genomes of 1000 actinobacteria strains.</title>
        <authorList>
            <person name="Klenk H.-P."/>
        </authorList>
    </citation>
    <scope>NUCLEOTIDE SEQUENCE [LARGE SCALE GENOMIC DNA]</scope>
    <source>
        <strain evidence="6 7">DSM 44230</strain>
    </source>
</reference>
<dbReference type="GO" id="GO:0004497">
    <property type="term" value="F:monooxygenase activity"/>
    <property type="evidence" value="ECO:0007669"/>
    <property type="project" value="UniProtKB-ARBA"/>
</dbReference>
<dbReference type="PROSITE" id="PS51296">
    <property type="entry name" value="RIESKE"/>
    <property type="match status" value="1"/>
</dbReference>
<dbReference type="InterPro" id="IPR036922">
    <property type="entry name" value="Rieske_2Fe-2S_sf"/>
</dbReference>
<dbReference type="GO" id="GO:0051213">
    <property type="term" value="F:dioxygenase activity"/>
    <property type="evidence" value="ECO:0007669"/>
    <property type="project" value="UniProtKB-KW"/>
</dbReference>
<dbReference type="PANTHER" id="PTHR21496:SF23">
    <property type="entry name" value="3-PHENYLPROPIONATE_CINNAMIC ACID DIOXYGENASE FERREDOXIN SUBUNIT"/>
    <property type="match status" value="1"/>
</dbReference>
<keyword evidence="7" id="KW-1185">Reference proteome</keyword>
<dbReference type="InterPro" id="IPR017941">
    <property type="entry name" value="Rieske_2Fe-2S"/>
</dbReference>
<evidence type="ECO:0000256" key="3">
    <source>
        <dbReference type="ARBA" id="ARBA00023004"/>
    </source>
</evidence>
<evidence type="ECO:0000313" key="7">
    <source>
        <dbReference type="Proteomes" id="UP000533598"/>
    </source>
</evidence>
<accession>A0A7W7FU57</accession>
<gene>
    <name evidence="6" type="ORF">HNR67_003853</name>
</gene>
<keyword evidence="3" id="KW-0408">Iron</keyword>
<evidence type="ECO:0000256" key="4">
    <source>
        <dbReference type="ARBA" id="ARBA00023014"/>
    </source>
</evidence>
<dbReference type="Proteomes" id="UP000533598">
    <property type="component" value="Unassembled WGS sequence"/>
</dbReference>
<evidence type="ECO:0000259" key="5">
    <source>
        <dbReference type="PROSITE" id="PS51296"/>
    </source>
</evidence>
<evidence type="ECO:0000313" key="6">
    <source>
        <dbReference type="EMBL" id="MBB4677735.1"/>
    </source>
</evidence>
<dbReference type="GO" id="GO:0051537">
    <property type="term" value="F:2 iron, 2 sulfur cluster binding"/>
    <property type="evidence" value="ECO:0007669"/>
    <property type="project" value="UniProtKB-KW"/>
</dbReference>
<organism evidence="6 7">
    <name type="scientific">Crossiella cryophila</name>
    <dbReference type="NCBI Taxonomy" id="43355"/>
    <lineage>
        <taxon>Bacteria</taxon>
        <taxon>Bacillati</taxon>
        <taxon>Actinomycetota</taxon>
        <taxon>Actinomycetes</taxon>
        <taxon>Pseudonocardiales</taxon>
        <taxon>Pseudonocardiaceae</taxon>
        <taxon>Crossiella</taxon>
    </lineage>
</organism>
<keyword evidence="4" id="KW-0411">Iron-sulfur</keyword>
<keyword evidence="6" id="KW-0223">Dioxygenase</keyword>
<dbReference type="EMBL" id="JACHMH010000001">
    <property type="protein sequence ID" value="MBB4677735.1"/>
    <property type="molecule type" value="Genomic_DNA"/>
</dbReference>
<sequence length="108" mass="11470">MTEFRVCPLAELAEGKPHGTEVDGTPVVLVRLGERVHALRDVCSHAEVTLSDGGEVSDGAIECWLHGAGFDLCTGEPLTPPASEPIDVYAVSVREGEVYVDPATPTNR</sequence>
<dbReference type="GO" id="GO:0016705">
    <property type="term" value="F:oxidoreductase activity, acting on paired donors, with incorporation or reduction of molecular oxygen"/>
    <property type="evidence" value="ECO:0007669"/>
    <property type="project" value="UniProtKB-ARBA"/>
</dbReference>
<protein>
    <submittedName>
        <fullName evidence="6">3-phenylpropionate/trans-cinnamate dioxygenase ferredoxin subunit</fullName>
    </submittedName>
</protein>
<dbReference type="SUPFAM" id="SSF50022">
    <property type="entry name" value="ISP domain"/>
    <property type="match status" value="1"/>
</dbReference>
<feature type="domain" description="Rieske" evidence="5">
    <location>
        <begin position="4"/>
        <end position="100"/>
    </location>
</feature>
<evidence type="ECO:0000256" key="1">
    <source>
        <dbReference type="ARBA" id="ARBA00022714"/>
    </source>
</evidence>
<dbReference type="RefSeq" id="WP_185003647.1">
    <property type="nucleotide sequence ID" value="NZ_BAAAUI010000083.1"/>
</dbReference>
<name>A0A7W7FU57_9PSEU</name>
<dbReference type="AlphaFoldDB" id="A0A7W7FU57"/>
<evidence type="ECO:0000256" key="2">
    <source>
        <dbReference type="ARBA" id="ARBA00022723"/>
    </source>
</evidence>
<keyword evidence="2" id="KW-0479">Metal-binding</keyword>
<dbReference type="GO" id="GO:0046872">
    <property type="term" value="F:metal ion binding"/>
    <property type="evidence" value="ECO:0007669"/>
    <property type="project" value="UniProtKB-KW"/>
</dbReference>
<dbReference type="Gene3D" id="2.102.10.10">
    <property type="entry name" value="Rieske [2Fe-2S] iron-sulphur domain"/>
    <property type="match status" value="1"/>
</dbReference>
<proteinExistence type="predicted"/>